<keyword evidence="3" id="KW-1185">Reference proteome</keyword>
<dbReference type="RefSeq" id="WP_204893170.1">
    <property type="nucleotide sequence ID" value="NZ_JBHUFW010000008.1"/>
</dbReference>
<evidence type="ECO:0000313" key="2">
    <source>
        <dbReference type="EMBL" id="MFD1863479.1"/>
    </source>
</evidence>
<dbReference type="Proteomes" id="UP001597273">
    <property type="component" value="Unassembled WGS sequence"/>
</dbReference>
<gene>
    <name evidence="2" type="ORF">ACFSDB_11180</name>
</gene>
<evidence type="ECO:0000313" key="3">
    <source>
        <dbReference type="Proteomes" id="UP001597273"/>
    </source>
</evidence>
<dbReference type="EMBL" id="JBHUFW010000008">
    <property type="protein sequence ID" value="MFD1863479.1"/>
    <property type="molecule type" value="Genomic_DNA"/>
</dbReference>
<comment type="caution">
    <text evidence="2">The sequence shown here is derived from an EMBL/GenBank/DDBJ whole genome shotgun (WGS) entry which is preliminary data.</text>
</comment>
<sequence>MTRDDLAKYLKEMYTNAKEGEQVLNIHLFGIKYGQYILKHNYKPKEIVQAAGMKVSYATEVNKGVNLSKYVALKNEAKQ</sequence>
<accession>A0ABW4QJD2</accession>
<proteinExistence type="predicted"/>
<name>A0ABW4QJD2_9BACL</name>
<dbReference type="InterPro" id="IPR056975">
    <property type="entry name" value="HTH_73"/>
</dbReference>
<dbReference type="Pfam" id="PF24718">
    <property type="entry name" value="HTH_73"/>
    <property type="match status" value="1"/>
</dbReference>
<organism evidence="2 3">
    <name type="scientific">Planococcus chinensis</name>
    <dbReference type="NCBI Taxonomy" id="272917"/>
    <lineage>
        <taxon>Bacteria</taxon>
        <taxon>Bacillati</taxon>
        <taxon>Bacillota</taxon>
        <taxon>Bacilli</taxon>
        <taxon>Bacillales</taxon>
        <taxon>Caryophanaceae</taxon>
        <taxon>Planococcus</taxon>
    </lineage>
</organism>
<reference evidence="3" key="1">
    <citation type="journal article" date="2019" name="Int. J. Syst. Evol. Microbiol.">
        <title>The Global Catalogue of Microorganisms (GCM) 10K type strain sequencing project: providing services to taxonomists for standard genome sequencing and annotation.</title>
        <authorList>
            <consortium name="The Broad Institute Genomics Platform"/>
            <consortium name="The Broad Institute Genome Sequencing Center for Infectious Disease"/>
            <person name="Wu L."/>
            <person name="Ma J."/>
        </authorList>
    </citation>
    <scope>NUCLEOTIDE SEQUENCE [LARGE SCALE GENOMIC DNA]</scope>
    <source>
        <strain evidence="3">CGMCC 1.15475</strain>
    </source>
</reference>
<evidence type="ECO:0000259" key="1">
    <source>
        <dbReference type="Pfam" id="PF24718"/>
    </source>
</evidence>
<feature type="domain" description="HTH-like" evidence="1">
    <location>
        <begin position="2"/>
        <end position="74"/>
    </location>
</feature>
<protein>
    <recommendedName>
        <fullName evidence="1">HTH-like domain-containing protein</fullName>
    </recommendedName>
</protein>